<organism evidence="1 2">
    <name type="scientific">Lactuca sativa</name>
    <name type="common">Garden lettuce</name>
    <dbReference type="NCBI Taxonomy" id="4236"/>
    <lineage>
        <taxon>Eukaryota</taxon>
        <taxon>Viridiplantae</taxon>
        <taxon>Streptophyta</taxon>
        <taxon>Embryophyta</taxon>
        <taxon>Tracheophyta</taxon>
        <taxon>Spermatophyta</taxon>
        <taxon>Magnoliopsida</taxon>
        <taxon>eudicotyledons</taxon>
        <taxon>Gunneridae</taxon>
        <taxon>Pentapetalae</taxon>
        <taxon>asterids</taxon>
        <taxon>campanulids</taxon>
        <taxon>Asterales</taxon>
        <taxon>Asteraceae</taxon>
        <taxon>Cichorioideae</taxon>
        <taxon>Cichorieae</taxon>
        <taxon>Lactucinae</taxon>
        <taxon>Lactuca</taxon>
    </lineage>
</organism>
<dbReference type="PANTHER" id="PTHR11697">
    <property type="entry name" value="GENERAL TRANSCRIPTION FACTOR 2-RELATED ZINC FINGER PROTEIN"/>
    <property type="match status" value="1"/>
</dbReference>
<sequence>MKDGIVFSLMLSHFVLNAKIDIPDLSSSYFSRGARARNEHSDHTLEHHYRVDIFIEPINCQLMELDHRFNDSSMELLHLSATLDPKNSNEPFRNGDVCQLVEKFYPEDFNETEINLLRMQL</sequence>
<proteinExistence type="predicted"/>
<dbReference type="InterPro" id="IPR055298">
    <property type="entry name" value="AtLOH3-like"/>
</dbReference>
<dbReference type="Proteomes" id="UP000235145">
    <property type="component" value="Unassembled WGS sequence"/>
</dbReference>
<protein>
    <submittedName>
        <fullName evidence="1">Uncharacterized protein</fullName>
    </submittedName>
</protein>
<evidence type="ECO:0000313" key="2">
    <source>
        <dbReference type="Proteomes" id="UP000235145"/>
    </source>
</evidence>
<dbReference type="EMBL" id="NBSK02000004">
    <property type="protein sequence ID" value="KAJ0209878.1"/>
    <property type="molecule type" value="Genomic_DNA"/>
</dbReference>
<dbReference type="AlphaFoldDB" id="A0A9R1VPS5"/>
<accession>A0A9R1VPS5</accession>
<dbReference type="PANTHER" id="PTHR11697:SF231">
    <property type="entry name" value="TTF-TYPE DOMAIN-CONTAINING PROTEIN"/>
    <property type="match status" value="1"/>
</dbReference>
<comment type="caution">
    <text evidence="1">The sequence shown here is derived from an EMBL/GenBank/DDBJ whole genome shotgun (WGS) entry which is preliminary data.</text>
</comment>
<name>A0A9R1VPS5_LACSA</name>
<gene>
    <name evidence="1" type="ORF">LSAT_V11C400176050</name>
</gene>
<reference evidence="1 2" key="1">
    <citation type="journal article" date="2017" name="Nat. Commun.">
        <title>Genome assembly with in vitro proximity ligation data and whole-genome triplication in lettuce.</title>
        <authorList>
            <person name="Reyes-Chin-Wo S."/>
            <person name="Wang Z."/>
            <person name="Yang X."/>
            <person name="Kozik A."/>
            <person name="Arikit S."/>
            <person name="Song C."/>
            <person name="Xia L."/>
            <person name="Froenicke L."/>
            <person name="Lavelle D.O."/>
            <person name="Truco M.J."/>
            <person name="Xia R."/>
            <person name="Zhu S."/>
            <person name="Xu C."/>
            <person name="Xu H."/>
            <person name="Xu X."/>
            <person name="Cox K."/>
            <person name="Korf I."/>
            <person name="Meyers B.C."/>
            <person name="Michelmore R.W."/>
        </authorList>
    </citation>
    <scope>NUCLEOTIDE SEQUENCE [LARGE SCALE GENOMIC DNA]</scope>
    <source>
        <strain evidence="2">cv. Salinas</strain>
        <tissue evidence="1">Seedlings</tissue>
    </source>
</reference>
<keyword evidence="2" id="KW-1185">Reference proteome</keyword>
<evidence type="ECO:0000313" key="1">
    <source>
        <dbReference type="EMBL" id="KAJ0209878.1"/>
    </source>
</evidence>